<name>A0A1J5NAU2_9BACT</name>
<feature type="transmembrane region" description="Helical" evidence="1">
    <location>
        <begin position="164"/>
        <end position="185"/>
    </location>
</feature>
<dbReference type="Pfam" id="PF20580">
    <property type="entry name" value="DUF6784"/>
    <property type="match status" value="1"/>
</dbReference>
<feature type="transmembrane region" description="Helical" evidence="1">
    <location>
        <begin position="386"/>
        <end position="406"/>
    </location>
</feature>
<feature type="transmembrane region" description="Helical" evidence="1">
    <location>
        <begin position="568"/>
        <end position="589"/>
    </location>
</feature>
<dbReference type="AlphaFoldDB" id="A0A1J5NAU2"/>
<feature type="transmembrane region" description="Helical" evidence="1">
    <location>
        <begin position="38"/>
        <end position="60"/>
    </location>
</feature>
<keyword evidence="1" id="KW-0472">Membrane</keyword>
<feature type="transmembrane region" description="Helical" evidence="1">
    <location>
        <begin position="506"/>
        <end position="529"/>
    </location>
</feature>
<evidence type="ECO:0000256" key="1">
    <source>
        <dbReference type="SAM" id="Phobius"/>
    </source>
</evidence>
<dbReference type="EMBL" id="LKAQ01000004">
    <property type="protein sequence ID" value="OIQ50343.1"/>
    <property type="molecule type" value="Genomic_DNA"/>
</dbReference>
<feature type="transmembrane region" description="Helical" evidence="1">
    <location>
        <begin position="223"/>
        <end position="244"/>
    </location>
</feature>
<feature type="transmembrane region" description="Helical" evidence="1">
    <location>
        <begin position="293"/>
        <end position="314"/>
    </location>
</feature>
<feature type="transmembrane region" description="Helical" evidence="1">
    <location>
        <begin position="452"/>
        <end position="473"/>
    </location>
</feature>
<evidence type="ECO:0000313" key="5">
    <source>
        <dbReference type="Proteomes" id="UP000181901"/>
    </source>
</evidence>
<accession>A0A1J5NAU2</accession>
<organism evidence="4 5">
    <name type="scientific">Pseudodesulfovibrio hydrargyri</name>
    <dbReference type="NCBI Taxonomy" id="2125990"/>
    <lineage>
        <taxon>Bacteria</taxon>
        <taxon>Pseudomonadati</taxon>
        <taxon>Thermodesulfobacteriota</taxon>
        <taxon>Desulfovibrionia</taxon>
        <taxon>Desulfovibrionales</taxon>
        <taxon>Desulfovibrionaceae</taxon>
    </lineage>
</organism>
<sequence>MNGRLRLRALATGLVLGLVLCVYTPYNNAVLGGVPLGGGHFPLAPFFILAWLFLLDAAAARLTRRPPVLSGVELLVVWLMMTLFTAIGYAGLTETFFVNITAPQRYAKDAYRWTEVLGPLLPDSWFPHSADAVRQLFQGLKGGRDMSVLQVLSSIPWGVWLPPLLVWSLFILGAYFVMICLTALFGRQWVVNERVNFPLLRVPMLMGEALDQRQFSSWWTDRFLLTGLVLTGALHLLNGLHFYYPSVPQLPTLILAGSYFPKFGLFSGFYKLKLYFIPAFVGFAFLTTRQISFSMWFFHLAAGLLFGLLYVLGWQLPEAALGTTLGPDLARPEGAQTIGSYAVFFIFLVWLARHHLKETLSCLTRPVCKGGEAINRSGRAMPPQEWGPPAWPLLGLVLGMLFLIAWCRWFGLPWAGAILLPVAFMLVMLVISRLVCQGGLPYFTLTAAPSDGIMGLFGTGVLGSAGVAATAIMQKVLFLDVREAVAPTLFHGAKIGESAAPARRGLVLAAIGLSLVLALAAAFATMLYLGHRYGLRELRLDWATQTVLANFENAQRLVDQPVGPNQWLLTYAGFGALVMFVLIYCYYKLPWWPLHPLGYLAAYSAGMKILWYPFFLGWLCNHLVLHYGGTRLYNKVRFLFIGLILGDFLMGGAYAVIGMFSSQAYSVFPM</sequence>
<dbReference type="OrthoDB" id="5428060at2"/>
<feature type="transmembrane region" description="Helical" evidence="1">
    <location>
        <begin position="334"/>
        <end position="352"/>
    </location>
</feature>
<keyword evidence="1" id="KW-0812">Transmembrane</keyword>
<feature type="transmembrane region" description="Helical" evidence="1">
    <location>
        <begin position="412"/>
        <end position="431"/>
    </location>
</feature>
<gene>
    <name evidence="4" type="ORF">BerOc1_02274</name>
</gene>
<keyword evidence="1" id="KW-1133">Transmembrane helix</keyword>
<proteinExistence type="predicted"/>
<feature type="transmembrane region" description="Helical" evidence="1">
    <location>
        <begin position="72"/>
        <end position="92"/>
    </location>
</feature>
<keyword evidence="5" id="KW-1185">Reference proteome</keyword>
<evidence type="ECO:0000313" key="4">
    <source>
        <dbReference type="EMBL" id="OIQ50343.1"/>
    </source>
</evidence>
<evidence type="ECO:0000259" key="2">
    <source>
        <dbReference type="Pfam" id="PF20580"/>
    </source>
</evidence>
<dbReference type="InterPro" id="IPR046712">
    <property type="entry name" value="DUF6785"/>
</dbReference>
<protein>
    <submittedName>
        <fullName evidence="4">Uncharacterized protein</fullName>
    </submittedName>
</protein>
<feature type="domain" description="DUF6785" evidence="3">
    <location>
        <begin position="6"/>
        <end position="534"/>
    </location>
</feature>
<dbReference type="Pfam" id="PF20581">
    <property type="entry name" value="DUF6785"/>
    <property type="match status" value="1"/>
</dbReference>
<feature type="domain" description="DUF6784" evidence="2">
    <location>
        <begin position="571"/>
        <end position="668"/>
    </location>
</feature>
<dbReference type="Proteomes" id="UP000181901">
    <property type="component" value="Unassembled WGS sequence"/>
</dbReference>
<feature type="transmembrane region" description="Helical" evidence="1">
    <location>
        <begin position="264"/>
        <end position="286"/>
    </location>
</feature>
<feature type="transmembrane region" description="Helical" evidence="1">
    <location>
        <begin position="639"/>
        <end position="660"/>
    </location>
</feature>
<dbReference type="RefSeq" id="WP_071545792.1">
    <property type="nucleotide sequence ID" value="NZ_LKAQ01000004.1"/>
</dbReference>
<reference evidence="4 5" key="1">
    <citation type="submission" date="2015-09" db="EMBL/GenBank/DDBJ databases">
        <title>Genome of Desulfovibrio dechloracetivorans BerOc1, a mercury methylating strain isolated from highly hydrocarbons and metals contaminated coastal sediments.</title>
        <authorList>
            <person name="Goni Urriza M."/>
            <person name="Gassie C."/>
            <person name="Bouchez O."/>
            <person name="Klopp C."/>
            <person name="Ranchou-Peyruse A."/>
            <person name="Remy G."/>
        </authorList>
    </citation>
    <scope>NUCLEOTIDE SEQUENCE [LARGE SCALE GENOMIC DNA]</scope>
    <source>
        <strain evidence="4 5">BerOc1</strain>
    </source>
</reference>
<feature type="transmembrane region" description="Helical" evidence="1">
    <location>
        <begin position="7"/>
        <end position="26"/>
    </location>
</feature>
<evidence type="ECO:0000259" key="3">
    <source>
        <dbReference type="Pfam" id="PF20581"/>
    </source>
</evidence>
<dbReference type="InterPro" id="IPR046711">
    <property type="entry name" value="DUF6784"/>
</dbReference>
<comment type="caution">
    <text evidence="4">The sequence shown here is derived from an EMBL/GenBank/DDBJ whole genome shotgun (WGS) entry which is preliminary data.</text>
</comment>